<dbReference type="RefSeq" id="WP_012415380.1">
    <property type="nucleotide sequence ID" value="NC_010644.1"/>
</dbReference>
<reference evidence="4 5" key="1">
    <citation type="journal article" date="2009" name="Appl. Environ. Microbiol.">
        <title>Genomic analysis of 'Elusimicrobium minutum,' the first cultivated representative of the phylum 'Elusimicrobia' (formerly termite group 1).</title>
        <authorList>
            <person name="Herlemann D.P.R."/>
            <person name="Geissinger O."/>
            <person name="Ikeda-Ohtsubo W."/>
            <person name="Kunin V."/>
            <person name="Sun H."/>
            <person name="Lapidus A."/>
            <person name="Hugenholtz P."/>
            <person name="Brune A."/>
        </authorList>
    </citation>
    <scope>NUCLEOTIDE SEQUENCE [LARGE SCALE GENOMIC DNA]</scope>
    <source>
        <strain evidence="4 5">Pei191</strain>
    </source>
</reference>
<gene>
    <name evidence="4" type="ordered locus">Emin_1215</name>
</gene>
<evidence type="ECO:0000313" key="4">
    <source>
        <dbReference type="EMBL" id="ACC98765.1"/>
    </source>
</evidence>
<dbReference type="AlphaFoldDB" id="B2KE19"/>
<name>B2KE19_ELUMP</name>
<dbReference type="OrthoDB" id="9808332at2"/>
<evidence type="ECO:0000256" key="3">
    <source>
        <dbReference type="ARBA" id="ARBA00022729"/>
    </source>
</evidence>
<dbReference type="Proteomes" id="UP000001029">
    <property type="component" value="Chromosome"/>
</dbReference>
<accession>B2KE19</accession>
<dbReference type="PANTHER" id="PTHR30061:SF50">
    <property type="entry name" value="MALTOSE_MALTODEXTRIN-BINDING PERIPLASMIC PROTEIN"/>
    <property type="match status" value="1"/>
</dbReference>
<keyword evidence="3" id="KW-0732">Signal</keyword>
<dbReference type="STRING" id="445932.Emin_1215"/>
<evidence type="ECO:0000313" key="5">
    <source>
        <dbReference type="Proteomes" id="UP000001029"/>
    </source>
</evidence>
<dbReference type="GO" id="GO:1901982">
    <property type="term" value="F:maltose binding"/>
    <property type="evidence" value="ECO:0007669"/>
    <property type="project" value="TreeGrafter"/>
</dbReference>
<keyword evidence="2" id="KW-0813">Transport</keyword>
<dbReference type="GO" id="GO:0015768">
    <property type="term" value="P:maltose transport"/>
    <property type="evidence" value="ECO:0007669"/>
    <property type="project" value="TreeGrafter"/>
</dbReference>
<dbReference type="GO" id="GO:0055052">
    <property type="term" value="C:ATP-binding cassette (ABC) transporter complex, substrate-binding subunit-containing"/>
    <property type="evidence" value="ECO:0007669"/>
    <property type="project" value="TreeGrafter"/>
</dbReference>
<proteinExistence type="inferred from homology"/>
<keyword evidence="5" id="KW-1185">Reference proteome</keyword>
<dbReference type="GO" id="GO:0042956">
    <property type="term" value="P:maltodextrin transmembrane transport"/>
    <property type="evidence" value="ECO:0007669"/>
    <property type="project" value="TreeGrafter"/>
</dbReference>
<organism evidence="4 5">
    <name type="scientific">Elusimicrobium minutum (strain Pei191)</name>
    <dbReference type="NCBI Taxonomy" id="445932"/>
    <lineage>
        <taxon>Bacteria</taxon>
        <taxon>Pseudomonadati</taxon>
        <taxon>Elusimicrobiota</taxon>
        <taxon>Elusimicrobia</taxon>
        <taxon>Elusimicrobiales</taxon>
        <taxon>Elusimicrobiaceae</taxon>
        <taxon>Elusimicrobium</taxon>
    </lineage>
</organism>
<dbReference type="SUPFAM" id="SSF53850">
    <property type="entry name" value="Periplasmic binding protein-like II"/>
    <property type="match status" value="1"/>
</dbReference>
<dbReference type="InterPro" id="IPR006059">
    <property type="entry name" value="SBP"/>
</dbReference>
<evidence type="ECO:0000256" key="2">
    <source>
        <dbReference type="ARBA" id="ARBA00022448"/>
    </source>
</evidence>
<protein>
    <submittedName>
        <fullName evidence="4">Extracellular solute-binding protein family</fullName>
    </submittedName>
</protein>
<dbReference type="HOGENOM" id="CLU_684637_0_0_0"/>
<dbReference type="KEGG" id="emi:Emin_1215"/>
<dbReference type="Pfam" id="PF13416">
    <property type="entry name" value="SBP_bac_8"/>
    <property type="match status" value="1"/>
</dbReference>
<dbReference type="EMBL" id="CP001055">
    <property type="protein sequence ID" value="ACC98765.1"/>
    <property type="molecule type" value="Genomic_DNA"/>
</dbReference>
<comment type="similarity">
    <text evidence="1">Belongs to the bacterial solute-binding protein 1 family.</text>
</comment>
<sequence length="402" mass="45766">MLFWMMPDSGSNTKKDFENFLLPFKKANPGINIKVEYITRHNLWNKLFLLRFEKNPGQLPDIIEIPHTWTPVLTASDLIENLSELEPSLTVNKYLAPLVSHCYKQGTKDIYSLPWWLDVMALHYRADHLATVSKNPEADLGTWQGMLDICARLKTEFAHDPNYYPIQNSDWRGNLSVRSILPCIWGRGSDLFSHDGSRCNFTEPAFIDGLEDYIKLADRGYLPVLRERGSVGTMVSGRASLFITRRQGLSMFEATKTPFQINTLNVPATGKESVSFLSGINLVITKSSSKKEEALKFLNWLMTREAQLKYASLMEAFPAVEDTFDEFIFSSPKRMVIYAKIIATARTISTNMVAASATKMINEVLEKVSMEIINGRYDREFLERELVPISKEADYLLNLYGG</sequence>
<dbReference type="Gene3D" id="3.40.190.10">
    <property type="entry name" value="Periplasmic binding protein-like II"/>
    <property type="match status" value="1"/>
</dbReference>
<evidence type="ECO:0000256" key="1">
    <source>
        <dbReference type="ARBA" id="ARBA00008520"/>
    </source>
</evidence>
<dbReference type="PANTHER" id="PTHR30061">
    <property type="entry name" value="MALTOSE-BINDING PERIPLASMIC PROTEIN"/>
    <property type="match status" value="1"/>
</dbReference>